<sequence length="185" mass="20663">MHFVTSLFLPAILPILPAASQEMLLRGYFAVIISWWIVNGRPNLAISKFFSADTAHPTITSTNTVQAHAHALPSPSSPLAYNPNPWTSIVSQSLVHPDDHLIKLIRALAHYATLYGSCAPVEKDFLHTGLEGAEKIDGTLFIRAAGLTMDRILGQMPSRENLKEYVMYWDREGFHTWSEKGELTY</sequence>
<dbReference type="AlphaFoldDB" id="A0A8H5GW54"/>
<gene>
    <name evidence="3" type="ORF">D9758_005081</name>
</gene>
<evidence type="ECO:0000313" key="3">
    <source>
        <dbReference type="EMBL" id="KAF5372176.1"/>
    </source>
</evidence>
<dbReference type="Pfam" id="PF14027">
    <property type="entry name" value="Questin_oxidase"/>
    <property type="match status" value="1"/>
</dbReference>
<keyword evidence="2" id="KW-0732">Signal</keyword>
<keyword evidence="1" id="KW-0560">Oxidoreductase</keyword>
<dbReference type="GO" id="GO:0016491">
    <property type="term" value="F:oxidoreductase activity"/>
    <property type="evidence" value="ECO:0007669"/>
    <property type="project" value="UniProtKB-KW"/>
</dbReference>
<protein>
    <submittedName>
        <fullName evidence="3">Uncharacterized protein</fullName>
    </submittedName>
</protein>
<organism evidence="3 4">
    <name type="scientific">Tetrapyrgos nigripes</name>
    <dbReference type="NCBI Taxonomy" id="182062"/>
    <lineage>
        <taxon>Eukaryota</taxon>
        <taxon>Fungi</taxon>
        <taxon>Dikarya</taxon>
        <taxon>Basidiomycota</taxon>
        <taxon>Agaricomycotina</taxon>
        <taxon>Agaricomycetes</taxon>
        <taxon>Agaricomycetidae</taxon>
        <taxon>Agaricales</taxon>
        <taxon>Marasmiineae</taxon>
        <taxon>Marasmiaceae</taxon>
        <taxon>Tetrapyrgos</taxon>
    </lineage>
</organism>
<dbReference type="PANTHER" id="PTHR35870:SF1">
    <property type="entry name" value="PROTEIN, PUTATIVE (AFU_ORTHOLOGUE AFUA_5G03330)-RELATED"/>
    <property type="match status" value="1"/>
</dbReference>
<dbReference type="OrthoDB" id="10004862at2759"/>
<evidence type="ECO:0000256" key="1">
    <source>
        <dbReference type="ARBA" id="ARBA00023002"/>
    </source>
</evidence>
<reference evidence="3 4" key="1">
    <citation type="journal article" date="2020" name="ISME J.">
        <title>Uncovering the hidden diversity of litter-decomposition mechanisms in mushroom-forming fungi.</title>
        <authorList>
            <person name="Floudas D."/>
            <person name="Bentzer J."/>
            <person name="Ahren D."/>
            <person name="Johansson T."/>
            <person name="Persson P."/>
            <person name="Tunlid A."/>
        </authorList>
    </citation>
    <scope>NUCLEOTIDE SEQUENCE [LARGE SCALE GENOMIC DNA]</scope>
    <source>
        <strain evidence="3 4">CBS 291.85</strain>
    </source>
</reference>
<dbReference type="PANTHER" id="PTHR35870">
    <property type="entry name" value="PROTEIN, PUTATIVE (AFU_ORTHOLOGUE AFUA_5G03330)-RELATED"/>
    <property type="match status" value="1"/>
</dbReference>
<evidence type="ECO:0000313" key="4">
    <source>
        <dbReference type="Proteomes" id="UP000559256"/>
    </source>
</evidence>
<accession>A0A8H5GW54</accession>
<comment type="caution">
    <text evidence="3">The sequence shown here is derived from an EMBL/GenBank/DDBJ whole genome shotgun (WGS) entry which is preliminary data.</text>
</comment>
<name>A0A8H5GW54_9AGAR</name>
<feature type="signal peptide" evidence="2">
    <location>
        <begin position="1"/>
        <end position="20"/>
    </location>
</feature>
<dbReference type="Proteomes" id="UP000559256">
    <property type="component" value="Unassembled WGS sequence"/>
</dbReference>
<feature type="chain" id="PRO_5034884171" evidence="2">
    <location>
        <begin position="21"/>
        <end position="185"/>
    </location>
</feature>
<proteinExistence type="predicted"/>
<keyword evidence="4" id="KW-1185">Reference proteome</keyword>
<dbReference type="InterPro" id="IPR025337">
    <property type="entry name" value="Questin_oxidase-like"/>
</dbReference>
<evidence type="ECO:0000256" key="2">
    <source>
        <dbReference type="SAM" id="SignalP"/>
    </source>
</evidence>
<dbReference type="EMBL" id="JAACJM010000006">
    <property type="protein sequence ID" value="KAF5372176.1"/>
    <property type="molecule type" value="Genomic_DNA"/>
</dbReference>